<dbReference type="GO" id="GO:0016151">
    <property type="term" value="F:nickel cation binding"/>
    <property type="evidence" value="ECO:0007669"/>
    <property type="project" value="InterPro"/>
</dbReference>
<dbReference type="Pfam" id="PF00374">
    <property type="entry name" value="NiFeSe_Hases"/>
    <property type="match status" value="1"/>
</dbReference>
<dbReference type="AlphaFoldDB" id="A0A923NE78"/>
<keyword evidence="6" id="KW-1185">Reference proteome</keyword>
<accession>A0A923NE78</accession>
<dbReference type="InterPro" id="IPR052197">
    <property type="entry name" value="ComplexI_49kDa-like"/>
</dbReference>
<keyword evidence="1" id="KW-0560">Oxidoreductase</keyword>
<dbReference type="GO" id="GO:0051287">
    <property type="term" value="F:NAD binding"/>
    <property type="evidence" value="ECO:0007669"/>
    <property type="project" value="InterPro"/>
</dbReference>
<feature type="non-terminal residue" evidence="5">
    <location>
        <position position="321"/>
    </location>
</feature>
<keyword evidence="2" id="KW-0460">Magnesium</keyword>
<dbReference type="GO" id="GO:0048038">
    <property type="term" value="F:quinone binding"/>
    <property type="evidence" value="ECO:0007669"/>
    <property type="project" value="InterPro"/>
</dbReference>
<feature type="binding site" evidence="2">
    <location>
        <position position="128"/>
    </location>
    <ligand>
        <name>Mg(2+)</name>
        <dbReference type="ChEBI" id="CHEBI:18420"/>
    </ligand>
</feature>
<dbReference type="EMBL" id="JACRWC010000070">
    <property type="protein sequence ID" value="MBC5999491.1"/>
    <property type="molecule type" value="Genomic_DNA"/>
</dbReference>
<dbReference type="PANTHER" id="PTHR43485:SF1">
    <property type="entry name" value="FORMATE HYDROGENLYASE SUBUNIT 5-RELATED"/>
    <property type="match status" value="1"/>
</dbReference>
<comment type="caution">
    <text evidence="5">The sequence shown here is derived from an EMBL/GenBank/DDBJ whole genome shotgun (WGS) entry which is preliminary data.</text>
</comment>
<dbReference type="Pfam" id="PF00346">
    <property type="entry name" value="Complex1_49kDa"/>
    <property type="match status" value="1"/>
</dbReference>
<dbReference type="SUPFAM" id="SSF143243">
    <property type="entry name" value="Nqo5-like"/>
    <property type="match status" value="1"/>
</dbReference>
<dbReference type="InterPro" id="IPR001501">
    <property type="entry name" value="Ni-dep_hyd_lsu"/>
</dbReference>
<dbReference type="RefSeq" id="WP_249286919.1">
    <property type="nucleotide sequence ID" value="NZ_JACRWC010000070.1"/>
</dbReference>
<evidence type="ECO:0000313" key="6">
    <source>
        <dbReference type="Proteomes" id="UP000644115"/>
    </source>
</evidence>
<dbReference type="Proteomes" id="UP000644115">
    <property type="component" value="Unassembled WGS sequence"/>
</dbReference>
<reference evidence="5" key="1">
    <citation type="submission" date="2020-08" db="EMBL/GenBank/DDBJ databases">
        <authorList>
            <person name="Liu C."/>
            <person name="Sun Q."/>
        </authorList>
    </citation>
    <scope>NUCLEOTIDE SEQUENCE</scope>
    <source>
        <strain evidence="5">BX16</strain>
    </source>
</reference>
<dbReference type="SUPFAM" id="SSF56762">
    <property type="entry name" value="HydB/Nqo4-like"/>
    <property type="match status" value="1"/>
</dbReference>
<dbReference type="GO" id="GO:0016651">
    <property type="term" value="F:oxidoreductase activity, acting on NAD(P)H"/>
    <property type="evidence" value="ECO:0007669"/>
    <property type="project" value="InterPro"/>
</dbReference>
<dbReference type="InterPro" id="IPR037232">
    <property type="entry name" value="NADH_quin_OxRdtase_su_C/D-like"/>
</dbReference>
<protein>
    <submittedName>
        <fullName evidence="5">Nickel-dependent hydrogenase large subunit</fullName>
    </submittedName>
</protein>
<gene>
    <name evidence="5" type="ORF">H8876_05710</name>
</gene>
<organism evidence="5 6">
    <name type="scientific">Lentihominibacter faecis</name>
    <dbReference type="NCBI Taxonomy" id="2764712"/>
    <lineage>
        <taxon>Bacteria</taxon>
        <taxon>Bacillati</taxon>
        <taxon>Bacillota</taxon>
        <taxon>Clostridia</taxon>
        <taxon>Peptostreptococcales</taxon>
        <taxon>Anaerovoracaceae</taxon>
        <taxon>Lentihominibacter</taxon>
    </lineage>
</organism>
<dbReference type="InterPro" id="IPR029014">
    <property type="entry name" value="NiFe-Hase_large"/>
</dbReference>
<dbReference type="PANTHER" id="PTHR43485">
    <property type="entry name" value="HYDROGENASE-4 COMPONENT G"/>
    <property type="match status" value="1"/>
</dbReference>
<proteinExistence type="predicted"/>
<sequence length="321" mass="36137">MMKSRTEISGSSGSFLSIEACDLLDEVKTLKEDGWRFCQACADRLDDGIEIIYTFENTAKLLNLKMVVAEEQTVDSITFVFWTAFDAELDIARDCGVKFKHVAEEHLHDFYDVADISYSAERIHGDMEALTEQRDYRQMVYVAERMTGTSSFGHSLGFCMAVEKASKIEVPARAEYLRIILMELSRVQSHLYWLSSVAERIGFESLAMGFLSVREPVLTMFDRISGNRIMLSLCKVGGMKKDISTQQLEDIHNTIENLRERIQTLTLLMKEDASICRRLEGIGVLDEKTAETFCGGPAARGSAVMTDARTVSYTHLTLPTS</sequence>
<dbReference type="InterPro" id="IPR001135">
    <property type="entry name" value="NADH_Q_OxRdtase_suD"/>
</dbReference>
<evidence type="ECO:0000256" key="3">
    <source>
        <dbReference type="SAM" id="Coils"/>
    </source>
</evidence>
<evidence type="ECO:0000256" key="1">
    <source>
        <dbReference type="ARBA" id="ARBA00023002"/>
    </source>
</evidence>
<keyword evidence="3" id="KW-0175">Coiled coil</keyword>
<feature type="domain" description="NADH-quinone oxidoreductase subunit D" evidence="4">
    <location>
        <begin position="201"/>
        <end position="311"/>
    </location>
</feature>
<feature type="coiled-coil region" evidence="3">
    <location>
        <begin position="241"/>
        <end position="268"/>
    </location>
</feature>
<dbReference type="Gene3D" id="1.10.645.10">
    <property type="entry name" value="Cytochrome-c3 Hydrogenase, chain B"/>
    <property type="match status" value="1"/>
</dbReference>
<keyword evidence="2" id="KW-0479">Metal-binding</keyword>
<name>A0A923NE78_9FIRM</name>
<evidence type="ECO:0000313" key="5">
    <source>
        <dbReference type="EMBL" id="MBC5999491.1"/>
    </source>
</evidence>
<evidence type="ECO:0000259" key="4">
    <source>
        <dbReference type="Pfam" id="PF00346"/>
    </source>
</evidence>
<evidence type="ECO:0000256" key="2">
    <source>
        <dbReference type="PIRSR" id="PIRSR601501-1"/>
    </source>
</evidence>